<evidence type="ECO:0000256" key="10">
    <source>
        <dbReference type="ARBA" id="ARBA00023012"/>
    </source>
</evidence>
<feature type="compositionally biased region" description="Low complexity" evidence="13">
    <location>
        <begin position="1"/>
        <end position="15"/>
    </location>
</feature>
<dbReference type="PROSITE" id="PS50109">
    <property type="entry name" value="HIS_KIN"/>
    <property type="match status" value="1"/>
</dbReference>
<feature type="domain" description="PAS" evidence="16">
    <location>
        <begin position="507"/>
        <end position="577"/>
    </location>
</feature>
<evidence type="ECO:0000259" key="14">
    <source>
        <dbReference type="PROSITE" id="PS50109"/>
    </source>
</evidence>
<dbReference type="Pfam" id="PF02518">
    <property type="entry name" value="HATPase_c"/>
    <property type="match status" value="1"/>
</dbReference>
<dbReference type="GO" id="GO:0005886">
    <property type="term" value="C:plasma membrane"/>
    <property type="evidence" value="ECO:0007669"/>
    <property type="project" value="TreeGrafter"/>
</dbReference>
<dbReference type="SUPFAM" id="SSF55874">
    <property type="entry name" value="ATPase domain of HSP90 chaperone/DNA topoisomerase II/histidine kinase"/>
    <property type="match status" value="1"/>
</dbReference>
<feature type="region of interest" description="Disordered" evidence="13">
    <location>
        <begin position="1055"/>
        <end position="1097"/>
    </location>
</feature>
<dbReference type="EMBL" id="JAGPYM010000001">
    <property type="protein sequence ID" value="KAH6900036.1"/>
    <property type="molecule type" value="Genomic_DNA"/>
</dbReference>
<feature type="region of interest" description="Disordered" evidence="13">
    <location>
        <begin position="1"/>
        <end position="97"/>
    </location>
</feature>
<dbReference type="GO" id="GO:0009365">
    <property type="term" value="C:protein histidine kinase complex"/>
    <property type="evidence" value="ECO:0007669"/>
    <property type="project" value="UniProtKB-ARBA"/>
</dbReference>
<dbReference type="SMART" id="SM00091">
    <property type="entry name" value="PAS"/>
    <property type="match status" value="2"/>
</dbReference>
<dbReference type="PROSITE" id="PS50112">
    <property type="entry name" value="PAS"/>
    <property type="match status" value="1"/>
</dbReference>
<evidence type="ECO:0000256" key="6">
    <source>
        <dbReference type="ARBA" id="ARBA00022679"/>
    </source>
</evidence>
<evidence type="ECO:0000313" key="17">
    <source>
        <dbReference type="EMBL" id="KAH6900036.1"/>
    </source>
</evidence>
<feature type="domain" description="Response regulatory" evidence="15">
    <location>
        <begin position="1105"/>
        <end position="1231"/>
    </location>
</feature>
<evidence type="ECO:0000256" key="11">
    <source>
        <dbReference type="ARBA" id="ARBA00054109"/>
    </source>
</evidence>
<comment type="catalytic activity">
    <reaction evidence="1">
        <text>ATP + protein L-histidine = ADP + protein N-phospho-L-histidine.</text>
        <dbReference type="EC" id="2.7.13.3"/>
    </reaction>
</comment>
<evidence type="ECO:0000256" key="2">
    <source>
        <dbReference type="ARBA" id="ARBA00004496"/>
    </source>
</evidence>
<keyword evidence="6" id="KW-0808">Transferase</keyword>
<dbReference type="CDD" id="cd17546">
    <property type="entry name" value="REC_hyHK_CKI1_RcsC-like"/>
    <property type="match status" value="1"/>
</dbReference>
<feature type="domain" description="Histidine kinase" evidence="14">
    <location>
        <begin position="804"/>
        <end position="1027"/>
    </location>
</feature>
<evidence type="ECO:0000259" key="15">
    <source>
        <dbReference type="PROSITE" id="PS50110"/>
    </source>
</evidence>
<feature type="compositionally biased region" description="Basic and acidic residues" evidence="13">
    <location>
        <begin position="1347"/>
        <end position="1365"/>
    </location>
</feature>
<feature type="region of interest" description="Disordered" evidence="13">
    <location>
        <begin position="1236"/>
        <end position="1381"/>
    </location>
</feature>
<dbReference type="SUPFAM" id="SSF47384">
    <property type="entry name" value="Homodimeric domain of signal transducing histidine kinase"/>
    <property type="match status" value="1"/>
</dbReference>
<dbReference type="Gene3D" id="1.10.287.130">
    <property type="match status" value="1"/>
</dbReference>
<accession>A0A9P8WKC2</accession>
<dbReference type="SMART" id="SM00086">
    <property type="entry name" value="PAC"/>
    <property type="match status" value="1"/>
</dbReference>
<dbReference type="OrthoDB" id="60033at2759"/>
<dbReference type="InterPro" id="IPR013655">
    <property type="entry name" value="PAS_fold_3"/>
</dbReference>
<dbReference type="Pfam" id="PF00072">
    <property type="entry name" value="Response_reg"/>
    <property type="match status" value="1"/>
</dbReference>
<keyword evidence="9" id="KW-0067">ATP-binding</keyword>
<dbReference type="SMART" id="SM00448">
    <property type="entry name" value="REC"/>
    <property type="match status" value="1"/>
</dbReference>
<evidence type="ECO:0000313" key="18">
    <source>
        <dbReference type="Proteomes" id="UP000777438"/>
    </source>
</evidence>
<dbReference type="PANTHER" id="PTHR43047">
    <property type="entry name" value="TWO-COMPONENT HISTIDINE PROTEIN KINASE"/>
    <property type="match status" value="1"/>
</dbReference>
<comment type="caution">
    <text evidence="17">The sequence shown here is derived from an EMBL/GenBank/DDBJ whole genome shotgun (WGS) entry which is preliminary data.</text>
</comment>
<organism evidence="17 18">
    <name type="scientific">Thelonectria olida</name>
    <dbReference type="NCBI Taxonomy" id="1576542"/>
    <lineage>
        <taxon>Eukaryota</taxon>
        <taxon>Fungi</taxon>
        <taxon>Dikarya</taxon>
        <taxon>Ascomycota</taxon>
        <taxon>Pezizomycotina</taxon>
        <taxon>Sordariomycetes</taxon>
        <taxon>Hypocreomycetidae</taxon>
        <taxon>Hypocreales</taxon>
        <taxon>Nectriaceae</taxon>
        <taxon>Thelonectria</taxon>
    </lineage>
</organism>
<dbReference type="Pfam" id="PF08447">
    <property type="entry name" value="PAS_3"/>
    <property type="match status" value="1"/>
</dbReference>
<protein>
    <recommendedName>
        <fullName evidence="3">histidine kinase</fullName>
        <ecNumber evidence="3">2.7.13.3</ecNumber>
    </recommendedName>
</protein>
<dbReference type="PRINTS" id="PR00344">
    <property type="entry name" value="BCTRLSENSOR"/>
</dbReference>
<evidence type="ECO:0000256" key="3">
    <source>
        <dbReference type="ARBA" id="ARBA00012438"/>
    </source>
</evidence>
<dbReference type="EC" id="2.7.13.3" evidence="3"/>
<dbReference type="GO" id="GO:0005737">
    <property type="term" value="C:cytoplasm"/>
    <property type="evidence" value="ECO:0007669"/>
    <property type="project" value="UniProtKB-SubCell"/>
</dbReference>
<dbReference type="Gene3D" id="3.30.565.10">
    <property type="entry name" value="Histidine kinase-like ATPase, C-terminal domain"/>
    <property type="match status" value="1"/>
</dbReference>
<feature type="region of interest" description="Disordered" evidence="13">
    <location>
        <begin position="310"/>
        <end position="360"/>
    </location>
</feature>
<proteinExistence type="predicted"/>
<dbReference type="InterPro" id="IPR003594">
    <property type="entry name" value="HATPase_dom"/>
</dbReference>
<dbReference type="FunFam" id="3.30.450.20:FF:000099">
    <property type="entry name" value="Sensory box sensor histidine kinase"/>
    <property type="match status" value="1"/>
</dbReference>
<dbReference type="InterPro" id="IPR005467">
    <property type="entry name" value="His_kinase_dom"/>
</dbReference>
<gene>
    <name evidence="17" type="ORF">B0T10DRAFT_554584</name>
</gene>
<dbReference type="InterPro" id="IPR004358">
    <property type="entry name" value="Sig_transdc_His_kin-like_C"/>
</dbReference>
<dbReference type="Gene3D" id="3.30.450.20">
    <property type="entry name" value="PAS domain"/>
    <property type="match status" value="2"/>
</dbReference>
<keyword evidence="10" id="KW-0902">Two-component regulatory system</keyword>
<dbReference type="InterPro" id="IPR003661">
    <property type="entry name" value="HisK_dim/P_dom"/>
</dbReference>
<evidence type="ECO:0000259" key="16">
    <source>
        <dbReference type="PROSITE" id="PS50112"/>
    </source>
</evidence>
<feature type="modified residue" description="4-aspartylphosphate" evidence="12">
    <location>
        <position position="1160"/>
    </location>
</feature>
<dbReference type="SMART" id="SM00388">
    <property type="entry name" value="HisKA"/>
    <property type="match status" value="1"/>
</dbReference>
<keyword evidence="8" id="KW-0418">Kinase</keyword>
<dbReference type="InterPro" id="IPR001610">
    <property type="entry name" value="PAC"/>
</dbReference>
<dbReference type="PROSITE" id="PS50110">
    <property type="entry name" value="RESPONSE_REGULATORY"/>
    <property type="match status" value="1"/>
</dbReference>
<evidence type="ECO:0000256" key="5">
    <source>
        <dbReference type="ARBA" id="ARBA00022553"/>
    </source>
</evidence>
<dbReference type="SMART" id="SM00387">
    <property type="entry name" value="HATPase_c"/>
    <property type="match status" value="1"/>
</dbReference>
<dbReference type="InterPro" id="IPR011006">
    <property type="entry name" value="CheY-like_superfamily"/>
</dbReference>
<comment type="subcellular location">
    <subcellularLocation>
        <location evidence="2">Cytoplasm</location>
    </subcellularLocation>
</comment>
<keyword evidence="18" id="KW-1185">Reference proteome</keyword>
<dbReference type="PANTHER" id="PTHR43047:SF74">
    <property type="entry name" value="HISTIDINE KINASE-RELATED"/>
    <property type="match status" value="1"/>
</dbReference>
<keyword evidence="4" id="KW-0963">Cytoplasm</keyword>
<dbReference type="SUPFAM" id="SSF52172">
    <property type="entry name" value="CheY-like"/>
    <property type="match status" value="1"/>
</dbReference>
<dbReference type="Pfam" id="PF00512">
    <property type="entry name" value="HisKA"/>
    <property type="match status" value="1"/>
</dbReference>
<feature type="compositionally biased region" description="Low complexity" evidence="13">
    <location>
        <begin position="317"/>
        <end position="334"/>
    </location>
</feature>
<dbReference type="InterPro" id="IPR000014">
    <property type="entry name" value="PAS"/>
</dbReference>
<feature type="compositionally biased region" description="Basic and acidic residues" evidence="13">
    <location>
        <begin position="1311"/>
        <end position="1331"/>
    </location>
</feature>
<dbReference type="GO" id="GO:0000155">
    <property type="term" value="F:phosphorelay sensor kinase activity"/>
    <property type="evidence" value="ECO:0007669"/>
    <property type="project" value="InterPro"/>
</dbReference>
<sequence>MISPDQPRSSSQSRALPPPPAAYDDAFPTSRSDSHPSPPQAPLTSTGDSTKPRALPDLSDESTRQDGSPRLLAGGRFFRDPLKPGSRSTSQSPFRLSMPGISPGQLAFSAMQYLPVPTIVLNSLKTVVLANEAMGRMLGIVTEDTDEEDASVTIDHLRGKTLSQIGIDMLQDGRPVWVTWEAFMDSLVDEMGVRASAKDRQHHSQVSGDATPTTCSMLGRERCESACPRQSQNAIVEVVISRKGIDRTTFDDRYKTKASEFQVFASMIITIWELEDRQTFFTLTFTSTQSPPSSLATTRKSVARPSILEAAERRSISHSNPSSVSSSRDSNSPSFHNPGVVTMSSSPFPPMGPPSVATQSSTPSFLQKMLLMKDALLNNTQMPILAMWKDGSVTFPNQAARKLFQKGAPLDAAVDGFELLQYWEMYKEDFSRRLTVEEYPISILLATEQPFASLLIGMYDEYGKKVVYDVLGEAIRDDTTGEFLAGVVTGRDVTCMTEEIEQIKERDEERFKLICETMPQLVWTTKPDGWVDFFNTRWFSYTGLTEEQSYGQAWINAFHPDDLPEALAKWEHSLATGDPFMIEYRCRDRNGGYRWFLGRASPLRNMDTGEIEKWFGTCTDAHEGISSKRNAKQTRQQLLSVIAHSHVTLFTVDPTRRVTMLEGALIWDNIHDETGGHEDNRWFIGENMYKVFNRLTAQLADGERPAFLEPIEHILDGKATEDVHEHPIDDRWYRTRFLPMMGRKTHDGKTTNRIEGVIGVIMDVSELKVREEALLKQSQEKRKAIANEAAAKEANRLKSQFLANMSHEIRTPITGVLGMAELLAMMELNSEQQEYVENIQSSATSLLTVINDILDFSKVESGRLDIEEVQFSLSHIVKEVGRMLRFAVERKNLDFQSDIDHDIENDLVVIGDPGRVRQIITNLLTNSIKFTNEGHVRFSVAKEKETSDSIEIRFTVEDTGIGIQDDVRKRLFQPFSQGDASTARRFGGTGLGLTICKNLLDLMRGRITLESNHGNGTNATFWIPFNKPNGPADAGLAQAGAIPDRLQSELSMSCNSSEYDQLPGTPPASDSVQGGTSIPRRTRSILKPSSSTDQDLPASERAKIRILVVEDNPINQKIATKTIGRLGFQVNAAWNGKEALDYLMGAAKGTNPKPDIILMDVQMPIIDGYKCTHLLRHHLPYKTLVHDVPIVAMTASAIQGDREKCTKAGMDDYLAKPVRGVILEKMLIRWCLARRRGDPPPPDPSSSDCSELSEHCNNADIPHIGIDQNEIPPAEPTVEDFSSPITPRPLVTNGQQNEPSPFDSPVPELATEVRRPEGEQEWTNHLRETKLFDAAGGPTTYRSNSYQERHGGDDLTEENVNKLKSENQPPRRRADTGSGKY</sequence>
<reference evidence="17 18" key="1">
    <citation type="journal article" date="2021" name="Nat. Commun.">
        <title>Genetic determinants of endophytism in the Arabidopsis root mycobiome.</title>
        <authorList>
            <person name="Mesny F."/>
            <person name="Miyauchi S."/>
            <person name="Thiergart T."/>
            <person name="Pickel B."/>
            <person name="Atanasova L."/>
            <person name="Karlsson M."/>
            <person name="Huettel B."/>
            <person name="Barry K.W."/>
            <person name="Haridas S."/>
            <person name="Chen C."/>
            <person name="Bauer D."/>
            <person name="Andreopoulos W."/>
            <person name="Pangilinan J."/>
            <person name="LaButti K."/>
            <person name="Riley R."/>
            <person name="Lipzen A."/>
            <person name="Clum A."/>
            <person name="Drula E."/>
            <person name="Henrissat B."/>
            <person name="Kohler A."/>
            <person name="Grigoriev I.V."/>
            <person name="Martin F.M."/>
            <person name="Hacquard S."/>
        </authorList>
    </citation>
    <scope>NUCLEOTIDE SEQUENCE [LARGE SCALE GENOMIC DNA]</scope>
    <source>
        <strain evidence="17 18">MPI-CAGE-CH-0241</strain>
    </source>
</reference>
<dbReference type="NCBIfam" id="TIGR00229">
    <property type="entry name" value="sensory_box"/>
    <property type="match status" value="1"/>
</dbReference>
<evidence type="ECO:0000256" key="7">
    <source>
        <dbReference type="ARBA" id="ARBA00022741"/>
    </source>
</evidence>
<keyword evidence="5 12" id="KW-0597">Phosphoprotein</keyword>
<evidence type="ECO:0000256" key="9">
    <source>
        <dbReference type="ARBA" id="ARBA00022840"/>
    </source>
</evidence>
<dbReference type="InterPro" id="IPR036097">
    <property type="entry name" value="HisK_dim/P_sf"/>
</dbReference>
<comment type="function">
    <text evidence="11">Involved in the control of the SAPK-dependent transcriptional response to peroxide stress. Regulates sty1 activity.</text>
</comment>
<dbReference type="InterPro" id="IPR001789">
    <property type="entry name" value="Sig_transdc_resp-reg_receiver"/>
</dbReference>
<dbReference type="CDD" id="cd16922">
    <property type="entry name" value="HATPase_EvgS-ArcB-TorS-like"/>
    <property type="match status" value="1"/>
</dbReference>
<dbReference type="InterPro" id="IPR036890">
    <property type="entry name" value="HATPase_C_sf"/>
</dbReference>
<dbReference type="SUPFAM" id="SSF55785">
    <property type="entry name" value="PYP-like sensor domain (PAS domain)"/>
    <property type="match status" value="1"/>
</dbReference>
<evidence type="ECO:0000256" key="13">
    <source>
        <dbReference type="SAM" id="MobiDB-lite"/>
    </source>
</evidence>
<dbReference type="CDD" id="cd00082">
    <property type="entry name" value="HisKA"/>
    <property type="match status" value="1"/>
</dbReference>
<dbReference type="GO" id="GO:1900745">
    <property type="term" value="P:positive regulation of p38MAPK cascade"/>
    <property type="evidence" value="ECO:0007669"/>
    <property type="project" value="UniProtKB-ARBA"/>
</dbReference>
<keyword evidence="7" id="KW-0547">Nucleotide-binding</keyword>
<dbReference type="InterPro" id="IPR035965">
    <property type="entry name" value="PAS-like_dom_sf"/>
</dbReference>
<dbReference type="Gene3D" id="3.40.50.2300">
    <property type="match status" value="1"/>
</dbReference>
<dbReference type="Proteomes" id="UP000777438">
    <property type="component" value="Unassembled WGS sequence"/>
</dbReference>
<evidence type="ECO:0000256" key="8">
    <source>
        <dbReference type="ARBA" id="ARBA00022777"/>
    </source>
</evidence>
<dbReference type="FunFam" id="1.10.287.130:FF:000002">
    <property type="entry name" value="Two-component osmosensing histidine kinase"/>
    <property type="match status" value="1"/>
</dbReference>
<dbReference type="CDD" id="cd00130">
    <property type="entry name" value="PAS"/>
    <property type="match status" value="1"/>
</dbReference>
<dbReference type="GO" id="GO:0009927">
    <property type="term" value="F:histidine phosphotransfer kinase activity"/>
    <property type="evidence" value="ECO:0007669"/>
    <property type="project" value="TreeGrafter"/>
</dbReference>
<evidence type="ECO:0000256" key="12">
    <source>
        <dbReference type="PROSITE-ProRule" id="PRU00169"/>
    </source>
</evidence>
<evidence type="ECO:0000256" key="4">
    <source>
        <dbReference type="ARBA" id="ARBA00022490"/>
    </source>
</evidence>
<dbReference type="GO" id="GO:0005524">
    <property type="term" value="F:ATP binding"/>
    <property type="evidence" value="ECO:0007669"/>
    <property type="project" value="UniProtKB-KW"/>
</dbReference>
<dbReference type="FunFam" id="3.30.565.10:FF:000010">
    <property type="entry name" value="Sensor histidine kinase RcsC"/>
    <property type="match status" value="1"/>
</dbReference>
<evidence type="ECO:0000256" key="1">
    <source>
        <dbReference type="ARBA" id="ARBA00000085"/>
    </source>
</evidence>
<name>A0A9P8WKC2_9HYPO</name>